<dbReference type="Pfam" id="PF21027">
    <property type="entry name" value="Sde0182_C"/>
    <property type="match status" value="1"/>
</dbReference>
<proteinExistence type="predicted"/>
<dbReference type="Gene3D" id="3.90.245.10">
    <property type="entry name" value="Ribonucleoside hydrolase-like"/>
    <property type="match status" value="1"/>
</dbReference>
<dbReference type="AlphaFoldDB" id="A0A518DCQ2"/>
<keyword evidence="5" id="KW-1185">Reference proteome</keyword>
<gene>
    <name evidence="4" type="ORF">Pla175_25930</name>
</gene>
<evidence type="ECO:0000256" key="1">
    <source>
        <dbReference type="SAM" id="SignalP"/>
    </source>
</evidence>
<evidence type="ECO:0000259" key="3">
    <source>
        <dbReference type="Pfam" id="PF21027"/>
    </source>
</evidence>
<dbReference type="GO" id="GO:0016799">
    <property type="term" value="F:hydrolase activity, hydrolyzing N-glycosyl compounds"/>
    <property type="evidence" value="ECO:0007669"/>
    <property type="project" value="InterPro"/>
</dbReference>
<dbReference type="SUPFAM" id="SSF53590">
    <property type="entry name" value="Nucleoside hydrolase"/>
    <property type="match status" value="1"/>
</dbReference>
<dbReference type="Gene3D" id="2.60.40.10">
    <property type="entry name" value="Immunoglobulins"/>
    <property type="match status" value="1"/>
</dbReference>
<dbReference type="InterPro" id="IPR036452">
    <property type="entry name" value="Ribo_hydro-like"/>
</dbReference>
<dbReference type="InterPro" id="IPR048527">
    <property type="entry name" value="Sde182_C"/>
</dbReference>
<keyword evidence="1" id="KW-0732">Signal</keyword>
<name>A0A518DCQ2_9BACT</name>
<accession>A0A518DCQ2</accession>
<organism evidence="4 5">
    <name type="scientific">Pirellulimonas nuda</name>
    <dbReference type="NCBI Taxonomy" id="2528009"/>
    <lineage>
        <taxon>Bacteria</taxon>
        <taxon>Pseudomonadati</taxon>
        <taxon>Planctomycetota</taxon>
        <taxon>Planctomycetia</taxon>
        <taxon>Pirellulales</taxon>
        <taxon>Lacipirellulaceae</taxon>
        <taxon>Pirellulimonas</taxon>
    </lineage>
</organism>
<sequence precursor="true">MSTPLLAARCGMWLPCALLVVAPIAVPAVADDQAAAWQRPRVIATTDGEIDDHSSMVRFLLYSCDYDVVGIVEVNSKYQKNGHSKEPWLEKQLDAYEQVAPNLRKHNPNYPEADRLRSVVRVGNENIKDLWVAPPDLQTKDTPGAQLIIDTLLDDDPRPVHVLSWGGANTTASALWKLKSEYPKEKFDHAVSRIRIYCIWYQDGGGAWVQANIPGAYINEAYGWDNVWDYESISEGSRGKPSANPREVQAYMGKEWLRKNVTSDHGPLGALYPQSFVSEGDTPSFLHLVDNGLRSHVDYTLGGWGGRSVHDDPKRPNHLTDRTLTDDGDANKMYWRWVPAAQNDFAARMDWCVKDYQDANHLPVVRLQGESRRDVKPGDAVELAASATDPDGDKLAYRWWQYADADSAKASVKISEGDRPGSASFVAPNEPGRQVQLILEVSDDGAPPLVGYQRVLCDIR</sequence>
<feature type="signal peptide" evidence="1">
    <location>
        <begin position="1"/>
        <end position="30"/>
    </location>
</feature>
<feature type="chain" id="PRO_5021938884" evidence="1">
    <location>
        <begin position="31"/>
        <end position="460"/>
    </location>
</feature>
<protein>
    <submittedName>
        <fullName evidence="4">Uncharacterized protein</fullName>
    </submittedName>
</protein>
<dbReference type="InterPro" id="IPR011483">
    <property type="entry name" value="Sde182_NH-like"/>
</dbReference>
<dbReference type="EMBL" id="CP036291">
    <property type="protein sequence ID" value="QDU89206.1"/>
    <property type="molecule type" value="Genomic_DNA"/>
</dbReference>
<evidence type="ECO:0000313" key="5">
    <source>
        <dbReference type="Proteomes" id="UP000317429"/>
    </source>
</evidence>
<dbReference type="Pfam" id="PF07632">
    <property type="entry name" value="Sde182_NH-like"/>
    <property type="match status" value="1"/>
</dbReference>
<dbReference type="InterPro" id="IPR013783">
    <property type="entry name" value="Ig-like_fold"/>
</dbReference>
<feature type="domain" description="Cellulose-binding Sde182 C-terminal" evidence="3">
    <location>
        <begin position="381"/>
        <end position="457"/>
    </location>
</feature>
<feature type="domain" description="Cellulose-binding Sde182 nucleoside hydrolase-like" evidence="2">
    <location>
        <begin position="41"/>
        <end position="307"/>
    </location>
</feature>
<reference evidence="4 5" key="1">
    <citation type="submission" date="2019-02" db="EMBL/GenBank/DDBJ databases">
        <title>Deep-cultivation of Planctomycetes and their phenomic and genomic characterization uncovers novel biology.</title>
        <authorList>
            <person name="Wiegand S."/>
            <person name="Jogler M."/>
            <person name="Boedeker C."/>
            <person name="Pinto D."/>
            <person name="Vollmers J."/>
            <person name="Rivas-Marin E."/>
            <person name="Kohn T."/>
            <person name="Peeters S.H."/>
            <person name="Heuer A."/>
            <person name="Rast P."/>
            <person name="Oberbeckmann S."/>
            <person name="Bunk B."/>
            <person name="Jeske O."/>
            <person name="Meyerdierks A."/>
            <person name="Storesund J.E."/>
            <person name="Kallscheuer N."/>
            <person name="Luecker S."/>
            <person name="Lage O.M."/>
            <person name="Pohl T."/>
            <person name="Merkel B.J."/>
            <person name="Hornburger P."/>
            <person name="Mueller R.-W."/>
            <person name="Bruemmer F."/>
            <person name="Labrenz M."/>
            <person name="Spormann A.M."/>
            <person name="Op den Camp H."/>
            <person name="Overmann J."/>
            <person name="Amann R."/>
            <person name="Jetten M.S.M."/>
            <person name="Mascher T."/>
            <person name="Medema M.H."/>
            <person name="Devos D.P."/>
            <person name="Kaster A.-K."/>
            <person name="Ovreas L."/>
            <person name="Rohde M."/>
            <person name="Galperin M.Y."/>
            <person name="Jogler C."/>
        </authorList>
    </citation>
    <scope>NUCLEOTIDE SEQUENCE [LARGE SCALE GENOMIC DNA]</scope>
    <source>
        <strain evidence="4 5">Pla175</strain>
    </source>
</reference>
<evidence type="ECO:0000259" key="2">
    <source>
        <dbReference type="Pfam" id="PF07632"/>
    </source>
</evidence>
<dbReference type="RefSeq" id="WP_197527478.1">
    <property type="nucleotide sequence ID" value="NZ_CP036291.1"/>
</dbReference>
<evidence type="ECO:0000313" key="4">
    <source>
        <dbReference type="EMBL" id="QDU89206.1"/>
    </source>
</evidence>
<dbReference type="KEGG" id="pnd:Pla175_25930"/>
<dbReference type="Proteomes" id="UP000317429">
    <property type="component" value="Chromosome"/>
</dbReference>